<dbReference type="InParanoid" id="A0A6Q2ZAT7"/>
<reference evidence="2" key="1">
    <citation type="journal article" date="2014" name="PLoS ONE">
        <title>The genome and linkage map of the northern pike (Esox lucius): conserved synteny revealed between the salmonid sister group and the Neoteleostei.</title>
        <authorList>
            <person name="Rondeau E.B."/>
            <person name="Minkley D.R."/>
            <person name="Leong J.S."/>
            <person name="Messmer A.M."/>
            <person name="Jantzen J.R."/>
            <person name="von Schalburg K.R."/>
            <person name="Lemon C."/>
            <person name="Bird N.H."/>
            <person name="Koop B.F."/>
        </authorList>
    </citation>
    <scope>NUCLEOTIDE SEQUENCE</scope>
</reference>
<reference evidence="1" key="2">
    <citation type="submission" date="2020-02" db="EMBL/GenBank/DDBJ databases">
        <title>Esox lucius (northern pike) genome, fEsoLuc1, primary haplotype.</title>
        <authorList>
            <person name="Myers G."/>
            <person name="Karagic N."/>
            <person name="Meyer A."/>
            <person name="Pippel M."/>
            <person name="Reichard M."/>
            <person name="Winkler S."/>
            <person name="Tracey A."/>
            <person name="Sims Y."/>
            <person name="Howe K."/>
            <person name="Rhie A."/>
            <person name="Formenti G."/>
            <person name="Durbin R."/>
            <person name="Fedrigo O."/>
            <person name="Jarvis E.D."/>
        </authorList>
    </citation>
    <scope>NUCLEOTIDE SEQUENCE [LARGE SCALE GENOMIC DNA]</scope>
</reference>
<dbReference type="Proteomes" id="UP000265140">
    <property type="component" value="Chromosome 15"/>
</dbReference>
<evidence type="ECO:0000313" key="1">
    <source>
        <dbReference type="Ensembl" id="ENSELUP00000075579.1"/>
    </source>
</evidence>
<dbReference type="AlphaFoldDB" id="A0A6Q2ZAT7"/>
<sequence length="175" mass="20380">MAVGQTQQQCEKGGYTFETESNRVQNKLLSSTSPIFTSSRLIAAKPYFSNVKKHAEYSLLTDDRMNNLLNGATNECVVFYSYYSPCLDRCLNADDGVNIINLLHVFNKINDNKWKAFVFTHQVFEGFRSVSRYIPIFRCTKTECFDCMENQNVDKNKYMFHIKIGIRVKKLWRII</sequence>
<protein>
    <submittedName>
        <fullName evidence="1">Uncharacterized protein</fullName>
    </submittedName>
</protein>
<dbReference type="Ensembl" id="ENSELUT00000078996.2">
    <property type="protein sequence ID" value="ENSELUP00000075579.1"/>
    <property type="gene ID" value="ENSELUG00000026497.2"/>
</dbReference>
<dbReference type="Pfam" id="PF18744">
    <property type="entry name" value="SNAD1"/>
    <property type="match status" value="1"/>
</dbReference>
<name>A0A6Q2ZAT7_ESOLU</name>
<proteinExistence type="predicted"/>
<reference evidence="1" key="4">
    <citation type="submission" date="2025-09" db="UniProtKB">
        <authorList>
            <consortium name="Ensembl"/>
        </authorList>
    </citation>
    <scope>IDENTIFICATION</scope>
</reference>
<keyword evidence="2" id="KW-1185">Reference proteome</keyword>
<accession>A0A6Q2ZAT7</accession>
<dbReference type="GeneTree" id="ENSGT01150000287188"/>
<dbReference type="InterPro" id="IPR040958">
    <property type="entry name" value="SNAD1"/>
</dbReference>
<reference evidence="1" key="3">
    <citation type="submission" date="2025-08" db="UniProtKB">
        <authorList>
            <consortium name="Ensembl"/>
        </authorList>
    </citation>
    <scope>IDENTIFICATION</scope>
</reference>
<dbReference type="Bgee" id="ENSELUG00000026497">
    <property type="expression patterns" value="Expressed in liver and 7 other cell types or tissues"/>
</dbReference>
<evidence type="ECO:0000313" key="2">
    <source>
        <dbReference type="Proteomes" id="UP000265140"/>
    </source>
</evidence>
<organism evidence="1 2">
    <name type="scientific">Esox lucius</name>
    <name type="common">Northern pike</name>
    <dbReference type="NCBI Taxonomy" id="8010"/>
    <lineage>
        <taxon>Eukaryota</taxon>
        <taxon>Metazoa</taxon>
        <taxon>Chordata</taxon>
        <taxon>Craniata</taxon>
        <taxon>Vertebrata</taxon>
        <taxon>Euteleostomi</taxon>
        <taxon>Actinopterygii</taxon>
        <taxon>Neopterygii</taxon>
        <taxon>Teleostei</taxon>
        <taxon>Protacanthopterygii</taxon>
        <taxon>Esociformes</taxon>
        <taxon>Esocidae</taxon>
        <taxon>Esox</taxon>
    </lineage>
</organism>